<dbReference type="AlphaFoldDB" id="A0AB35X334"/>
<evidence type="ECO:0000313" key="3">
    <source>
        <dbReference type="EMBL" id="MEE9652821.1"/>
    </source>
</evidence>
<feature type="compositionally biased region" description="Polar residues" evidence="1">
    <location>
        <begin position="178"/>
        <end position="194"/>
    </location>
</feature>
<dbReference type="InterPro" id="IPR008258">
    <property type="entry name" value="Transglycosylase_SLT_dom_1"/>
</dbReference>
<feature type="domain" description="Transglycosylase SLT" evidence="2">
    <location>
        <begin position="8"/>
        <end position="118"/>
    </location>
</feature>
<protein>
    <submittedName>
        <fullName evidence="3">Lytic transglycosylase domain-containing protein</fullName>
    </submittedName>
</protein>
<keyword evidence="4" id="KW-1185">Reference proteome</keyword>
<dbReference type="SUPFAM" id="SSF53955">
    <property type="entry name" value="Lysozyme-like"/>
    <property type="match status" value="1"/>
</dbReference>
<dbReference type="InterPro" id="IPR023346">
    <property type="entry name" value="Lysozyme-like_dom_sf"/>
</dbReference>
<sequence>MIDFPAIALQCGPEVATEVIQRIVTVESSFNPYAIGVVGGRLERQPKTEEEAVVTAKYLANHGWNFSMGLAQINRYNLQKYGLDYHSVFDVCSNLRAAASIYDECFNRALSNSDFSSARLKAFSCYYSGNFSRGFIADGTGNTSYVDRITSAKVGDGASNSIAPIPIISNDAKKGNVGKTNHQDSGGNNASSMDSDNRRLRKFNVQNDDSGGIKQLRGN</sequence>
<evidence type="ECO:0000313" key="4">
    <source>
        <dbReference type="Proteomes" id="UP001331691"/>
    </source>
</evidence>
<gene>
    <name evidence="3" type="ORF">V4836_01340</name>
</gene>
<organism evidence="3 4">
    <name type="scientific">Kluyvera ascorbata</name>
    <dbReference type="NCBI Taxonomy" id="51288"/>
    <lineage>
        <taxon>Bacteria</taxon>
        <taxon>Pseudomonadati</taxon>
        <taxon>Pseudomonadota</taxon>
        <taxon>Gammaproteobacteria</taxon>
        <taxon>Enterobacterales</taxon>
        <taxon>Enterobacteriaceae</taxon>
        <taxon>Kluyvera</taxon>
    </lineage>
</organism>
<evidence type="ECO:0000256" key="1">
    <source>
        <dbReference type="SAM" id="MobiDB-lite"/>
    </source>
</evidence>
<dbReference type="CDD" id="cd16892">
    <property type="entry name" value="LT_VirB1-like"/>
    <property type="match status" value="1"/>
</dbReference>
<evidence type="ECO:0000259" key="2">
    <source>
        <dbReference type="Pfam" id="PF01464"/>
    </source>
</evidence>
<comment type="caution">
    <text evidence="3">The sequence shown here is derived from an EMBL/GenBank/DDBJ whole genome shotgun (WGS) entry which is preliminary data.</text>
</comment>
<dbReference type="Gene3D" id="1.10.530.10">
    <property type="match status" value="1"/>
</dbReference>
<dbReference type="EMBL" id="JAZKKV010000001">
    <property type="protein sequence ID" value="MEE9652821.1"/>
    <property type="molecule type" value="Genomic_DNA"/>
</dbReference>
<proteinExistence type="predicted"/>
<dbReference type="RefSeq" id="WP_315407195.1">
    <property type="nucleotide sequence ID" value="NZ_JAVLTS010000028.1"/>
</dbReference>
<dbReference type="Proteomes" id="UP001331691">
    <property type="component" value="Unassembled WGS sequence"/>
</dbReference>
<name>A0AB35X334_9ENTR</name>
<dbReference type="Pfam" id="PF01464">
    <property type="entry name" value="SLT"/>
    <property type="match status" value="1"/>
</dbReference>
<reference evidence="3 4" key="1">
    <citation type="submission" date="2023-10" db="EMBL/GenBank/DDBJ databases">
        <title>Wastewater isolates of ESBL- and carbapenemase-producing Gram-negative bacteria from New Zealand.</title>
        <authorList>
            <person name="Straub C."/>
            <person name="Weaver L."/>
            <person name="Cornelius A."/>
            <person name="Mcgill E."/>
            <person name="Dyet K."/>
            <person name="White L."/>
            <person name="Pattis I."/>
        </authorList>
    </citation>
    <scope>NUCLEOTIDE SEQUENCE [LARGE SCALE GENOMIC DNA]</scope>
    <source>
        <strain evidence="3 4">ESBL09</strain>
    </source>
</reference>
<accession>A0AB35X334</accession>
<feature type="region of interest" description="Disordered" evidence="1">
    <location>
        <begin position="173"/>
        <end position="198"/>
    </location>
</feature>